<dbReference type="GO" id="GO:0097361">
    <property type="term" value="C:cytosolic [4Fe-4S] assembly targeting complex"/>
    <property type="evidence" value="ECO:0007669"/>
    <property type="project" value="UniProtKB-UniRule"/>
</dbReference>
<dbReference type="PANTHER" id="PTHR12891:SF0">
    <property type="entry name" value="MMS19 NUCLEOTIDE EXCISION REPAIR PROTEIN HOMOLOG"/>
    <property type="match status" value="1"/>
</dbReference>
<evidence type="ECO:0000256" key="5">
    <source>
        <dbReference type="RuleBase" id="RU367072"/>
    </source>
</evidence>
<dbReference type="InterPro" id="IPR039920">
    <property type="entry name" value="MMS19"/>
</dbReference>
<evidence type="ECO:0000259" key="6">
    <source>
        <dbReference type="Pfam" id="PF12460"/>
    </source>
</evidence>
<evidence type="ECO:0000256" key="1">
    <source>
        <dbReference type="ARBA" id="ARBA00004123"/>
    </source>
</evidence>
<dbReference type="eggNOG" id="KOG1967">
    <property type="taxonomic scope" value="Eukaryota"/>
</dbReference>
<keyword evidence="4 5" id="KW-0539">Nucleus</keyword>
<evidence type="ECO:0000259" key="7">
    <source>
        <dbReference type="Pfam" id="PF14500"/>
    </source>
</evidence>
<reference evidence="8" key="3">
    <citation type="submission" date="2015-02" db="UniProtKB">
        <authorList>
            <consortium name="EnsemblProtists"/>
        </authorList>
    </citation>
    <scope>IDENTIFICATION</scope>
    <source>
        <strain evidence="8">DAOM BR144</strain>
    </source>
</reference>
<accession>K3WEQ0</accession>
<dbReference type="InterPro" id="IPR024687">
    <property type="entry name" value="MMS19_C"/>
</dbReference>
<evidence type="ECO:0000256" key="2">
    <source>
        <dbReference type="ARBA" id="ARBA00009340"/>
    </source>
</evidence>
<dbReference type="Pfam" id="PF14500">
    <property type="entry name" value="MMS19_N"/>
    <property type="match status" value="1"/>
</dbReference>
<dbReference type="InParanoid" id="K3WEQ0"/>
<dbReference type="PANTHER" id="PTHR12891">
    <property type="entry name" value="DNA REPAIR/TRANSCRIPTION PROTEIN MET18/MMS19"/>
    <property type="match status" value="1"/>
</dbReference>
<dbReference type="GO" id="GO:0005634">
    <property type="term" value="C:nucleus"/>
    <property type="evidence" value="ECO:0007669"/>
    <property type="project" value="UniProtKB-SubCell"/>
</dbReference>
<dbReference type="SUPFAM" id="SSF48371">
    <property type="entry name" value="ARM repeat"/>
    <property type="match status" value="1"/>
</dbReference>
<keyword evidence="5" id="KW-0227">DNA damage</keyword>
<dbReference type="HOGENOM" id="CLU_005943_0_0_1"/>
<feature type="domain" description="MMS19 N-terminal" evidence="7">
    <location>
        <begin position="46"/>
        <end position="323"/>
    </location>
</feature>
<dbReference type="EnsemblProtists" id="PYU1_T003441">
    <property type="protein sequence ID" value="PYU1_T003441"/>
    <property type="gene ID" value="PYU1_G003431"/>
</dbReference>
<evidence type="ECO:0000313" key="9">
    <source>
        <dbReference type="Proteomes" id="UP000019132"/>
    </source>
</evidence>
<comment type="similarity">
    <text evidence="2 5">Belongs to the MET18/MMS19 family.</text>
</comment>
<dbReference type="FunFam" id="1.25.10.10:FF:001819">
    <property type="entry name" value="MMS19 nucleotide excision repair protein homolog"/>
    <property type="match status" value="1"/>
</dbReference>
<dbReference type="Pfam" id="PF12460">
    <property type="entry name" value="MMS19_C"/>
    <property type="match status" value="1"/>
</dbReference>
<dbReference type="InterPro" id="IPR011989">
    <property type="entry name" value="ARM-like"/>
</dbReference>
<dbReference type="VEuPathDB" id="FungiDB:PYU1_G003431"/>
<evidence type="ECO:0000256" key="3">
    <source>
        <dbReference type="ARBA" id="ARBA00022737"/>
    </source>
</evidence>
<proteinExistence type="inferred from homology"/>
<dbReference type="InterPro" id="IPR029240">
    <property type="entry name" value="MMS19_N"/>
</dbReference>
<dbReference type="STRING" id="431595.K3WEQ0"/>
<feature type="domain" description="MMS19 C-terminal" evidence="6">
    <location>
        <begin position="592"/>
        <end position="1046"/>
    </location>
</feature>
<dbReference type="EMBL" id="GL376603">
    <property type="status" value="NOT_ANNOTATED_CDS"/>
    <property type="molecule type" value="Genomic_DNA"/>
</dbReference>
<dbReference type="OMA" id="FSFMPEF"/>
<keyword evidence="5" id="KW-0234">DNA repair</keyword>
<dbReference type="Gene3D" id="1.25.10.10">
    <property type="entry name" value="Leucine-rich Repeat Variant"/>
    <property type="match status" value="2"/>
</dbReference>
<dbReference type="GO" id="GO:0051604">
    <property type="term" value="P:protein maturation"/>
    <property type="evidence" value="ECO:0007669"/>
    <property type="project" value="UniProtKB-UniRule"/>
</dbReference>
<dbReference type="AlphaFoldDB" id="K3WEQ0"/>
<reference evidence="9" key="1">
    <citation type="journal article" date="2010" name="Genome Biol.">
        <title>Genome sequence of the necrotrophic plant pathogen Pythium ultimum reveals original pathogenicity mechanisms and effector repertoire.</title>
        <authorList>
            <person name="Levesque C.A."/>
            <person name="Brouwer H."/>
            <person name="Cano L."/>
            <person name="Hamilton J.P."/>
            <person name="Holt C."/>
            <person name="Huitema E."/>
            <person name="Raffaele S."/>
            <person name="Robideau G.P."/>
            <person name="Thines M."/>
            <person name="Win J."/>
            <person name="Zerillo M.M."/>
            <person name="Beakes G.W."/>
            <person name="Boore J.L."/>
            <person name="Busam D."/>
            <person name="Dumas B."/>
            <person name="Ferriera S."/>
            <person name="Fuerstenberg S.I."/>
            <person name="Gachon C.M."/>
            <person name="Gaulin E."/>
            <person name="Govers F."/>
            <person name="Grenville-Briggs L."/>
            <person name="Horner N."/>
            <person name="Hostetler J."/>
            <person name="Jiang R.H."/>
            <person name="Johnson J."/>
            <person name="Krajaejun T."/>
            <person name="Lin H."/>
            <person name="Meijer H.J."/>
            <person name="Moore B."/>
            <person name="Morris P."/>
            <person name="Phuntmart V."/>
            <person name="Puiu D."/>
            <person name="Shetty J."/>
            <person name="Stajich J.E."/>
            <person name="Tripathy S."/>
            <person name="Wawra S."/>
            <person name="van West P."/>
            <person name="Whitty B.R."/>
            <person name="Coutinho P.M."/>
            <person name="Henrissat B."/>
            <person name="Martin F."/>
            <person name="Thomas P.D."/>
            <person name="Tyler B.M."/>
            <person name="De Vries R.P."/>
            <person name="Kamoun S."/>
            <person name="Yandell M."/>
            <person name="Tisserat N."/>
            <person name="Buell C.R."/>
        </authorList>
    </citation>
    <scope>NUCLEOTIDE SEQUENCE</scope>
    <source>
        <strain evidence="9">DAOM:BR144</strain>
    </source>
</reference>
<comment type="subcellular location">
    <subcellularLocation>
        <location evidence="1 5">Nucleus</location>
    </subcellularLocation>
</comment>
<protein>
    <recommendedName>
        <fullName evidence="5">MMS19 nucleotide excision repair protein</fullName>
    </recommendedName>
</protein>
<keyword evidence="9" id="KW-1185">Reference proteome</keyword>
<dbReference type="GO" id="GO:0006281">
    <property type="term" value="P:DNA repair"/>
    <property type="evidence" value="ECO:0007669"/>
    <property type="project" value="UniProtKB-UniRule"/>
</dbReference>
<dbReference type="Proteomes" id="UP000019132">
    <property type="component" value="Unassembled WGS sequence"/>
</dbReference>
<keyword evidence="3" id="KW-0677">Repeat</keyword>
<organism evidence="8 9">
    <name type="scientific">Globisporangium ultimum (strain ATCC 200006 / CBS 805.95 / DAOM BR144)</name>
    <name type="common">Pythium ultimum</name>
    <dbReference type="NCBI Taxonomy" id="431595"/>
    <lineage>
        <taxon>Eukaryota</taxon>
        <taxon>Sar</taxon>
        <taxon>Stramenopiles</taxon>
        <taxon>Oomycota</taxon>
        <taxon>Peronosporomycetes</taxon>
        <taxon>Pythiales</taxon>
        <taxon>Pythiaceae</taxon>
        <taxon>Globisporangium</taxon>
    </lineage>
</organism>
<reference evidence="9" key="2">
    <citation type="submission" date="2010-04" db="EMBL/GenBank/DDBJ databases">
        <authorList>
            <person name="Buell R."/>
            <person name="Hamilton J."/>
            <person name="Hostetler J."/>
        </authorList>
    </citation>
    <scope>NUCLEOTIDE SEQUENCE [LARGE SCALE GENOMIC DNA]</scope>
    <source>
        <strain evidence="9">DAOM:BR144</strain>
    </source>
</reference>
<dbReference type="GO" id="GO:0016226">
    <property type="term" value="P:iron-sulfur cluster assembly"/>
    <property type="evidence" value="ECO:0007669"/>
    <property type="project" value="UniProtKB-UniRule"/>
</dbReference>
<name>K3WEQ0_GLOUD</name>
<sequence>MFSLDAPLAPAIDAFVNPENDDNVHKTSLNTVVMQVHRKVSMEALIQALGLHLTSTDDKVRARAMQLLAEVLSRLPELPLTPNAVQLLVDFFADRLADYPSASACLQALLALESNHAKKIASPTVTIILIQKMVKVLHVPQLGQAMRKQCFELMQLALGQKVVVDVLVTAPESSSIDHGLLFAQAFLNAMEGEKDPRNLLLCLQIARELLAKLEVVFDRHDAVLQQYFDVVSCYFPITFTPPPNDPYGITSEELILSLRKAFAASDLLAKHVLPFLLEKLSSTVVEAKLDSLQTLVFCCEAYSINVALLHMLSIANALYHEVVKGEKKEVIEASLRAISRFSSVIGLAKTKAAGGAAYAWNKFVVELTTRAMSDLTGHATDSLVSVSAGQVLAALGKDSVLGFTHVLETSVPLLIQQFNESSTSTESKCEASLARLLLIVNTIDREVDQSASAQPMRPHALVLIDALVAFLSNNEALSTPTAKCSAIEALSHLVTYPPSPIVEIAQVKALVELFINFLLFDASPEVRRECLQSLRAISTIKQKATVKNYASLVMEIALTQLMDAVQLSAQNTKVAAVLASSGRDHPEFFNDVLDSITQLSQEASLFQATIVRLVDFCVVENQDSNKITFVANSSANGTQAHVDGILNAVAKIVELNADDKASMEFCVTSGGDNSIVFRLLKAVTTTAADAAAQNALLDDAKLASCARIFRTPMQNVSTETQQLLANAAISAFLTTQSTGASASHPAYLQLVPLFSAVINSANRNLNLPETSRVINTLLELAQSSTAVYHTTASTQQIEQISSEAALSAAKSLASIVNKMSDGEEFDALIVLLLDQKLSQIIANEQKDVSVRVAALQIYVWIAKALVIRGHREHAPACLFFLCKFLTPETSDARSQIAMHVAKSFKLLVTEFPDVLNRKCGAFITFLYRQRTFDLVYPVLLEYIRSHSGVENVEALVAFSHVISNSPKAIYLPHMGSIFPLMVQAINSDEKELGSPAIKTFKSLLFESVESVKPFLKDVFPGLLKQAQHGASALDRHDALDCLAKLATIPYELIHPYKDMVLRQLLHCLNDRKRFVRHAAVRVRNQWSVL</sequence>
<comment type="function">
    <text evidence="5">Key component of the cytosolic iron-sulfur protein assembly (CIA) complex, a multiprotein complex that mediates the incorporation of iron-sulfur cluster into apoproteins specifically involved in DNA metabolism and genomic integrity. In the CIA complex, MMS19 acts as an adapter between early-acting CIA components and a subset of cellular target iron-sulfur proteins.</text>
</comment>
<evidence type="ECO:0000256" key="4">
    <source>
        <dbReference type="ARBA" id="ARBA00023242"/>
    </source>
</evidence>
<dbReference type="InterPro" id="IPR016024">
    <property type="entry name" value="ARM-type_fold"/>
</dbReference>
<evidence type="ECO:0000313" key="8">
    <source>
        <dbReference type="EnsemblProtists" id="PYU1_T003441"/>
    </source>
</evidence>